<evidence type="ECO:0000259" key="4">
    <source>
        <dbReference type="PROSITE" id="PS01124"/>
    </source>
</evidence>
<keyword evidence="3" id="KW-0804">Transcription</keyword>
<evidence type="ECO:0000313" key="6">
    <source>
        <dbReference type="Proteomes" id="UP000468581"/>
    </source>
</evidence>
<proteinExistence type="predicted"/>
<dbReference type="SMART" id="SM00342">
    <property type="entry name" value="HTH_ARAC"/>
    <property type="match status" value="1"/>
</dbReference>
<dbReference type="InterPro" id="IPR009057">
    <property type="entry name" value="Homeodomain-like_sf"/>
</dbReference>
<reference evidence="5 6" key="1">
    <citation type="submission" date="2020-01" db="EMBL/GenBank/DDBJ databases">
        <title>Leptobacterium flavescens.</title>
        <authorList>
            <person name="Wang G."/>
        </authorList>
    </citation>
    <scope>NUCLEOTIDE SEQUENCE [LARGE SCALE GENOMIC DNA]</scope>
    <source>
        <strain evidence="5 6">KCTC 22160</strain>
    </source>
</reference>
<evidence type="ECO:0000256" key="1">
    <source>
        <dbReference type="ARBA" id="ARBA00023015"/>
    </source>
</evidence>
<keyword evidence="1" id="KW-0805">Transcription regulation</keyword>
<dbReference type="PANTHER" id="PTHR43280:SF32">
    <property type="entry name" value="TRANSCRIPTIONAL REGULATORY PROTEIN"/>
    <property type="match status" value="1"/>
</dbReference>
<name>A0A6P0UPB2_9FLAO</name>
<dbReference type="RefSeq" id="WP_163605763.1">
    <property type="nucleotide sequence ID" value="NZ_JAABOO010000001.1"/>
</dbReference>
<dbReference type="PRINTS" id="PR00032">
    <property type="entry name" value="HTHARAC"/>
</dbReference>
<comment type="caution">
    <text evidence="5">The sequence shown here is derived from an EMBL/GenBank/DDBJ whole genome shotgun (WGS) entry which is preliminary data.</text>
</comment>
<dbReference type="Pfam" id="PF12833">
    <property type="entry name" value="HTH_18"/>
    <property type="match status" value="1"/>
</dbReference>
<dbReference type="GO" id="GO:0043565">
    <property type="term" value="F:sequence-specific DNA binding"/>
    <property type="evidence" value="ECO:0007669"/>
    <property type="project" value="InterPro"/>
</dbReference>
<dbReference type="InterPro" id="IPR020449">
    <property type="entry name" value="Tscrpt_reg_AraC-type_HTH"/>
</dbReference>
<keyword evidence="6" id="KW-1185">Reference proteome</keyword>
<dbReference type="Gene3D" id="1.10.10.60">
    <property type="entry name" value="Homeodomain-like"/>
    <property type="match status" value="1"/>
</dbReference>
<organism evidence="5 6">
    <name type="scientific">Leptobacterium flavescens</name>
    <dbReference type="NCBI Taxonomy" id="472055"/>
    <lineage>
        <taxon>Bacteria</taxon>
        <taxon>Pseudomonadati</taxon>
        <taxon>Bacteroidota</taxon>
        <taxon>Flavobacteriia</taxon>
        <taxon>Flavobacteriales</taxon>
        <taxon>Flavobacteriaceae</taxon>
        <taxon>Leptobacterium</taxon>
    </lineage>
</organism>
<dbReference type="AlphaFoldDB" id="A0A6P0UPB2"/>
<keyword evidence="2" id="KW-0238">DNA-binding</keyword>
<dbReference type="Proteomes" id="UP000468581">
    <property type="component" value="Unassembled WGS sequence"/>
</dbReference>
<dbReference type="PANTHER" id="PTHR43280">
    <property type="entry name" value="ARAC-FAMILY TRANSCRIPTIONAL REGULATOR"/>
    <property type="match status" value="1"/>
</dbReference>
<dbReference type="InterPro" id="IPR018060">
    <property type="entry name" value="HTH_AraC"/>
</dbReference>
<protein>
    <submittedName>
        <fullName evidence="5">Helix-turn-helix domain-containing protein</fullName>
    </submittedName>
</protein>
<dbReference type="GO" id="GO:0003700">
    <property type="term" value="F:DNA-binding transcription factor activity"/>
    <property type="evidence" value="ECO:0007669"/>
    <property type="project" value="InterPro"/>
</dbReference>
<evidence type="ECO:0000256" key="3">
    <source>
        <dbReference type="ARBA" id="ARBA00023163"/>
    </source>
</evidence>
<gene>
    <name evidence="5" type="ORF">GWK08_04825</name>
</gene>
<accession>A0A6P0UPB2</accession>
<dbReference type="PROSITE" id="PS01124">
    <property type="entry name" value="HTH_ARAC_FAMILY_2"/>
    <property type="match status" value="1"/>
</dbReference>
<feature type="domain" description="HTH araC/xylS-type" evidence="4">
    <location>
        <begin position="183"/>
        <end position="281"/>
    </location>
</feature>
<dbReference type="EMBL" id="JAABOO010000001">
    <property type="protein sequence ID" value="NER12753.1"/>
    <property type="molecule type" value="Genomic_DNA"/>
</dbReference>
<sequence length="287" mass="33471">MKNLLFDDKLQIFNLHYLSAGDSISLDHLDFDHDKSSLYCIVWNRDEQNIFLIDGLPVTLDKNEMTFITPNQSFDITKCKGEVLILRFNRDFYCIYQNDHEVSCNGLLFFGSMGNPILILDYLNSSRMEMLLTVIKEEFDMLDHISGEMFRSLLKRWIIISTRVARKQLFETDYPNINIEVFRSFNMLVEENFKKLHLVKQYADLLNKSPKTLANIFKQYNQPSPNKIIQHRIISEAKKYLIYSEKSVKEIAAGLGFESSGTFSRAFKNETSTSPLQFRMENKPPAV</sequence>
<dbReference type="SUPFAM" id="SSF46689">
    <property type="entry name" value="Homeodomain-like"/>
    <property type="match status" value="1"/>
</dbReference>
<evidence type="ECO:0000313" key="5">
    <source>
        <dbReference type="EMBL" id="NER12753.1"/>
    </source>
</evidence>
<evidence type="ECO:0000256" key="2">
    <source>
        <dbReference type="ARBA" id="ARBA00023125"/>
    </source>
</evidence>